<dbReference type="KEGG" id="nia:A8C56_19605"/>
<dbReference type="STRING" id="1176587.A8C56_19605"/>
<proteinExistence type="predicted"/>
<dbReference type="EMBL" id="CP015772">
    <property type="protein sequence ID" value="ANH82899.1"/>
    <property type="molecule type" value="Genomic_DNA"/>
</dbReference>
<dbReference type="Pfam" id="PF03548">
    <property type="entry name" value="LolA"/>
    <property type="match status" value="1"/>
</dbReference>
<dbReference type="SUPFAM" id="SSF89392">
    <property type="entry name" value="Prokaryotic lipoproteins and lipoprotein localization factors"/>
    <property type="match status" value="1"/>
</dbReference>
<keyword evidence="4" id="KW-1185">Reference proteome</keyword>
<sequence>MRKLFFIFLLTGISASVTAQYKPVANVTAVKSQFAAASQKINSISSDFTQVKSLSMLAEKITSKGKFYFRKNNQVRMEYTSPYQYLMILNGNKMSIKDGQKTSKMAAGSGKLFQQVNHLMMDCIKGTVFDNPDFSVKLLESSNSYMADMTPVTKEMKTLFKQVKVVMSKGSFVVNQVQMTDPRGDNTIINYSNQKINTGLPDALFTIH</sequence>
<gene>
    <name evidence="3" type="ORF">A8C56_19605</name>
</gene>
<dbReference type="RefSeq" id="WP_067759846.1">
    <property type="nucleotide sequence ID" value="NZ_CP015772.1"/>
</dbReference>
<protein>
    <submittedName>
        <fullName evidence="3">Cell envelope biogenesis protein LolA</fullName>
    </submittedName>
</protein>
<evidence type="ECO:0000256" key="2">
    <source>
        <dbReference type="SAM" id="SignalP"/>
    </source>
</evidence>
<dbReference type="OrthoDB" id="1027451at2"/>
<dbReference type="Gene3D" id="2.50.20.10">
    <property type="entry name" value="Lipoprotein localisation LolA/LolB/LppX"/>
    <property type="match status" value="1"/>
</dbReference>
<dbReference type="PANTHER" id="PTHR35869">
    <property type="entry name" value="OUTER-MEMBRANE LIPOPROTEIN CARRIER PROTEIN"/>
    <property type="match status" value="1"/>
</dbReference>
<evidence type="ECO:0000256" key="1">
    <source>
        <dbReference type="ARBA" id="ARBA00022729"/>
    </source>
</evidence>
<reference evidence="3 4" key="1">
    <citation type="submission" date="2016-05" db="EMBL/GenBank/DDBJ databases">
        <title>Niabella ginsenosidivorans BS26 whole genome sequencing.</title>
        <authorList>
            <person name="Im W.T."/>
            <person name="Siddiqi M.Z."/>
        </authorList>
    </citation>
    <scope>NUCLEOTIDE SEQUENCE [LARGE SCALE GENOMIC DNA]</scope>
    <source>
        <strain evidence="3 4">BS26</strain>
    </source>
</reference>
<keyword evidence="1 2" id="KW-0732">Signal</keyword>
<name>A0A1A9I774_9BACT</name>
<dbReference type="Proteomes" id="UP000077667">
    <property type="component" value="Chromosome"/>
</dbReference>
<dbReference type="AlphaFoldDB" id="A0A1A9I774"/>
<feature type="signal peptide" evidence="2">
    <location>
        <begin position="1"/>
        <end position="19"/>
    </location>
</feature>
<accession>A0A1A9I774</accession>
<dbReference type="InterPro" id="IPR004564">
    <property type="entry name" value="OM_lipoprot_carrier_LolA-like"/>
</dbReference>
<dbReference type="PANTHER" id="PTHR35869:SF1">
    <property type="entry name" value="OUTER-MEMBRANE LIPOPROTEIN CARRIER PROTEIN"/>
    <property type="match status" value="1"/>
</dbReference>
<feature type="chain" id="PRO_5008390000" evidence="2">
    <location>
        <begin position="20"/>
        <end position="208"/>
    </location>
</feature>
<dbReference type="InterPro" id="IPR029046">
    <property type="entry name" value="LolA/LolB/LppX"/>
</dbReference>
<evidence type="ECO:0000313" key="3">
    <source>
        <dbReference type="EMBL" id="ANH82899.1"/>
    </source>
</evidence>
<dbReference type="CDD" id="cd16325">
    <property type="entry name" value="LolA"/>
    <property type="match status" value="1"/>
</dbReference>
<organism evidence="3 4">
    <name type="scientific">Niabella ginsenosidivorans</name>
    <dbReference type="NCBI Taxonomy" id="1176587"/>
    <lineage>
        <taxon>Bacteria</taxon>
        <taxon>Pseudomonadati</taxon>
        <taxon>Bacteroidota</taxon>
        <taxon>Chitinophagia</taxon>
        <taxon>Chitinophagales</taxon>
        <taxon>Chitinophagaceae</taxon>
        <taxon>Niabella</taxon>
    </lineage>
</organism>
<evidence type="ECO:0000313" key="4">
    <source>
        <dbReference type="Proteomes" id="UP000077667"/>
    </source>
</evidence>